<protein>
    <submittedName>
        <fullName evidence="2">Uncharacterized protein</fullName>
    </submittedName>
</protein>
<name>A0A848LUL1_9BACT</name>
<feature type="compositionally biased region" description="Basic and acidic residues" evidence="1">
    <location>
        <begin position="38"/>
        <end position="50"/>
    </location>
</feature>
<reference evidence="2 3" key="1">
    <citation type="submission" date="2020-04" db="EMBL/GenBank/DDBJ databases">
        <title>Draft genome of Pyxidicoccus fallax type strain.</title>
        <authorList>
            <person name="Whitworth D.E."/>
        </authorList>
    </citation>
    <scope>NUCLEOTIDE SEQUENCE [LARGE SCALE GENOMIC DNA]</scope>
    <source>
        <strain evidence="2 3">DSM 14698</strain>
    </source>
</reference>
<dbReference type="RefSeq" id="WP_169350475.1">
    <property type="nucleotide sequence ID" value="NZ_JABBJJ010000310.1"/>
</dbReference>
<evidence type="ECO:0000313" key="2">
    <source>
        <dbReference type="EMBL" id="NMO21282.1"/>
    </source>
</evidence>
<accession>A0A848LUL1</accession>
<organism evidence="2 3">
    <name type="scientific">Pyxidicoccus fallax</name>
    <dbReference type="NCBI Taxonomy" id="394095"/>
    <lineage>
        <taxon>Bacteria</taxon>
        <taxon>Pseudomonadati</taxon>
        <taxon>Myxococcota</taxon>
        <taxon>Myxococcia</taxon>
        <taxon>Myxococcales</taxon>
        <taxon>Cystobacterineae</taxon>
        <taxon>Myxococcaceae</taxon>
        <taxon>Pyxidicoccus</taxon>
    </lineage>
</organism>
<sequence>MYRCQSCQKSVGPRVSCHRVTVATRITEFPFRPSTQRYGHDGRTKWKDDPGGTGPQIVRELRVCATCVTARQQGRPMMAH</sequence>
<comment type="caution">
    <text evidence="2">The sequence shown here is derived from an EMBL/GenBank/DDBJ whole genome shotgun (WGS) entry which is preliminary data.</text>
</comment>
<feature type="region of interest" description="Disordered" evidence="1">
    <location>
        <begin position="33"/>
        <end position="53"/>
    </location>
</feature>
<dbReference type="EMBL" id="JABBJJ010000310">
    <property type="protein sequence ID" value="NMO21282.1"/>
    <property type="molecule type" value="Genomic_DNA"/>
</dbReference>
<gene>
    <name evidence="2" type="ORF">HG543_41495</name>
</gene>
<dbReference type="Proteomes" id="UP000518300">
    <property type="component" value="Unassembled WGS sequence"/>
</dbReference>
<keyword evidence="3" id="KW-1185">Reference proteome</keyword>
<proteinExistence type="predicted"/>
<evidence type="ECO:0000313" key="3">
    <source>
        <dbReference type="Proteomes" id="UP000518300"/>
    </source>
</evidence>
<evidence type="ECO:0000256" key="1">
    <source>
        <dbReference type="SAM" id="MobiDB-lite"/>
    </source>
</evidence>
<dbReference type="AlphaFoldDB" id="A0A848LUL1"/>